<dbReference type="EMBL" id="HE804045">
    <property type="protein sequence ID" value="CCH31589.1"/>
    <property type="molecule type" value="Genomic_DNA"/>
</dbReference>
<protein>
    <recommendedName>
        <fullName evidence="3">Nudix hydrolase domain-containing protein</fullName>
    </recommendedName>
</protein>
<dbReference type="PROSITE" id="PS00893">
    <property type="entry name" value="NUDIX_BOX"/>
    <property type="match status" value="1"/>
</dbReference>
<keyword evidence="1" id="KW-0378">Hydrolase</keyword>
<evidence type="ECO:0000259" key="3">
    <source>
        <dbReference type="PROSITE" id="PS51462"/>
    </source>
</evidence>
<dbReference type="PROSITE" id="PS51462">
    <property type="entry name" value="NUDIX"/>
    <property type="match status" value="1"/>
</dbReference>
<dbReference type="HOGENOM" id="CLU_752033_0_0_11"/>
<evidence type="ECO:0000256" key="1">
    <source>
        <dbReference type="ARBA" id="ARBA00022801"/>
    </source>
</evidence>
<dbReference type="AlphaFoldDB" id="K0K444"/>
<dbReference type="KEGG" id="sesp:BN6_43060"/>
<feature type="compositionally biased region" description="Basic residues" evidence="2">
    <location>
        <begin position="172"/>
        <end position="183"/>
    </location>
</feature>
<evidence type="ECO:0000313" key="5">
    <source>
        <dbReference type="Proteomes" id="UP000006281"/>
    </source>
</evidence>
<sequence length="368" mass="38652">MQRAGTATRGPAPATPPGRVRTAPTPGTGPDENATPCAAIGKTSGHRTAPGTGHAPDASPLGLTSSTRGTPPPRSAAPPPPPPTRPHTPGSRRPHRSGPGSSRRPRPRHARPSSQRPPPRDTRRSADVHNRLGRTRHPHTTPARPSPDRARRPHARGTAPAPADHRADRRHPGVRCGSPKRHSAGAGAGDVQPPCTPPDSPGTAPARPATLSGVTGKISAGILLHRRTPDGVEVLIGHMGGPFWARKDAGAWSVPKGEPEGDEPLEATARREFAEELGLPVPHGDLVPLGEVRQSGGKTVHVWALEGDLDPALVVPGTFELEWPRGSGSVREYPEVDRVAWVPLAEAGPKLVTAQRVFLERLADQLGS</sequence>
<evidence type="ECO:0000313" key="4">
    <source>
        <dbReference type="EMBL" id="CCH31589.1"/>
    </source>
</evidence>
<dbReference type="PANTHER" id="PTHR21340:SF7">
    <property type="entry name" value="NUDIX HYDROLASE DOMAIN-CONTAINING PROTEIN"/>
    <property type="match status" value="1"/>
</dbReference>
<reference evidence="4 5" key="1">
    <citation type="journal article" date="2012" name="BMC Genomics">
        <title>Complete genome sequence of Saccharothrix espanaensis DSM 44229T and comparison to the other completely sequenced Pseudonocardiaceae.</title>
        <authorList>
            <person name="Strobel T."/>
            <person name="Al-Dilaimi A."/>
            <person name="Blom J."/>
            <person name="Gessner A."/>
            <person name="Kalinowski J."/>
            <person name="Luzhetska M."/>
            <person name="Puhler A."/>
            <person name="Szczepanowski R."/>
            <person name="Bechthold A."/>
            <person name="Ruckert C."/>
        </authorList>
    </citation>
    <scope>NUCLEOTIDE SEQUENCE [LARGE SCALE GENOMIC DNA]</scope>
    <source>
        <strain evidence="5">ATCC 51144 / DSM 44229 / JCM 9112 / NBRC 15066 / NRRL 15764</strain>
    </source>
</reference>
<evidence type="ECO:0000256" key="2">
    <source>
        <dbReference type="SAM" id="MobiDB-lite"/>
    </source>
</evidence>
<feature type="compositionally biased region" description="Pro residues" evidence="2">
    <location>
        <begin position="70"/>
        <end position="86"/>
    </location>
</feature>
<dbReference type="CDD" id="cd04662">
    <property type="entry name" value="NUDIX_Hydrolase"/>
    <property type="match status" value="1"/>
</dbReference>
<dbReference type="InterPro" id="IPR000086">
    <property type="entry name" value="NUDIX_hydrolase_dom"/>
</dbReference>
<dbReference type="GO" id="GO:0006167">
    <property type="term" value="P:AMP biosynthetic process"/>
    <property type="evidence" value="ECO:0007669"/>
    <property type="project" value="TreeGrafter"/>
</dbReference>
<dbReference type="SUPFAM" id="SSF55811">
    <property type="entry name" value="Nudix"/>
    <property type="match status" value="1"/>
</dbReference>
<feature type="compositionally biased region" description="Basic and acidic residues" evidence="2">
    <location>
        <begin position="118"/>
        <end position="130"/>
    </location>
</feature>
<dbReference type="GO" id="GO:0004081">
    <property type="term" value="F:bis(5'-nucleosyl)-tetraphosphatase (asymmetrical) activity"/>
    <property type="evidence" value="ECO:0007669"/>
    <property type="project" value="TreeGrafter"/>
</dbReference>
<dbReference type="Pfam" id="PF00293">
    <property type="entry name" value="NUDIX"/>
    <property type="match status" value="1"/>
</dbReference>
<dbReference type="eggNOG" id="COG4119">
    <property type="taxonomic scope" value="Bacteria"/>
</dbReference>
<dbReference type="PANTHER" id="PTHR21340">
    <property type="entry name" value="DIADENOSINE 5,5-P1,P4-TETRAPHOSPHATE PYROPHOSPHOHYDROLASE MUTT"/>
    <property type="match status" value="1"/>
</dbReference>
<feature type="compositionally biased region" description="Low complexity" evidence="2">
    <location>
        <begin position="1"/>
        <end position="30"/>
    </location>
</feature>
<dbReference type="InterPro" id="IPR015797">
    <property type="entry name" value="NUDIX_hydrolase-like_dom_sf"/>
</dbReference>
<keyword evidence="5" id="KW-1185">Reference proteome</keyword>
<dbReference type="Gene3D" id="3.90.79.10">
    <property type="entry name" value="Nucleoside Triphosphate Pyrophosphohydrolase"/>
    <property type="match status" value="1"/>
</dbReference>
<dbReference type="InterPro" id="IPR020084">
    <property type="entry name" value="NUDIX_hydrolase_CS"/>
</dbReference>
<feature type="domain" description="Nudix hydrolase" evidence="3">
    <location>
        <begin position="215"/>
        <end position="364"/>
    </location>
</feature>
<dbReference type="STRING" id="1179773.BN6_43060"/>
<accession>K0K444</accession>
<feature type="region of interest" description="Disordered" evidence="2">
    <location>
        <begin position="1"/>
        <end position="212"/>
    </location>
</feature>
<name>K0K444_SACES</name>
<proteinExistence type="predicted"/>
<organism evidence="4 5">
    <name type="scientific">Saccharothrix espanaensis (strain ATCC 51144 / DSM 44229 / JCM 9112 / NBRC 15066 / NRRL 15764)</name>
    <dbReference type="NCBI Taxonomy" id="1179773"/>
    <lineage>
        <taxon>Bacteria</taxon>
        <taxon>Bacillati</taxon>
        <taxon>Actinomycetota</taxon>
        <taxon>Actinomycetes</taxon>
        <taxon>Pseudonocardiales</taxon>
        <taxon>Pseudonocardiaceae</taxon>
        <taxon>Saccharothrix</taxon>
    </lineage>
</organism>
<dbReference type="Proteomes" id="UP000006281">
    <property type="component" value="Chromosome"/>
</dbReference>
<gene>
    <name evidence="4" type="ordered locus">BN6_43060</name>
</gene>
<dbReference type="InterPro" id="IPR051325">
    <property type="entry name" value="Nudix_hydrolase_domain"/>
</dbReference>
<dbReference type="GO" id="GO:0006754">
    <property type="term" value="P:ATP biosynthetic process"/>
    <property type="evidence" value="ECO:0007669"/>
    <property type="project" value="TreeGrafter"/>
</dbReference>
<dbReference type="PATRIC" id="fig|1179773.3.peg.4313"/>